<gene>
    <name evidence="7" type="ORF">IQ24_01724</name>
</gene>
<dbReference type="EMBL" id="VLKU01000004">
    <property type="protein sequence ID" value="TWI35214.1"/>
    <property type="molecule type" value="Genomic_DNA"/>
</dbReference>
<dbReference type="RefSeq" id="WP_145397519.1">
    <property type="nucleotide sequence ID" value="NZ_VLKU01000004.1"/>
</dbReference>
<organism evidence="7 8">
    <name type="scientific">Paracoccus sulfuroxidans</name>
    <dbReference type="NCBI Taxonomy" id="384678"/>
    <lineage>
        <taxon>Bacteria</taxon>
        <taxon>Pseudomonadati</taxon>
        <taxon>Pseudomonadota</taxon>
        <taxon>Alphaproteobacteria</taxon>
        <taxon>Rhodobacterales</taxon>
        <taxon>Paracoccaceae</taxon>
        <taxon>Paracoccus</taxon>
    </lineage>
</organism>
<accession>A0A562NSN6</accession>
<feature type="domain" description="HTH lysR-type" evidence="6">
    <location>
        <begin position="10"/>
        <end position="67"/>
    </location>
</feature>
<evidence type="ECO:0000313" key="7">
    <source>
        <dbReference type="EMBL" id="TWI35214.1"/>
    </source>
</evidence>
<evidence type="ECO:0000313" key="8">
    <source>
        <dbReference type="Proteomes" id="UP000316225"/>
    </source>
</evidence>
<evidence type="ECO:0000256" key="2">
    <source>
        <dbReference type="ARBA" id="ARBA00023015"/>
    </source>
</evidence>
<evidence type="ECO:0000256" key="3">
    <source>
        <dbReference type="ARBA" id="ARBA00023125"/>
    </source>
</evidence>
<dbReference type="PROSITE" id="PS50931">
    <property type="entry name" value="HTH_LYSR"/>
    <property type="match status" value="1"/>
</dbReference>
<dbReference type="GO" id="GO:0005829">
    <property type="term" value="C:cytosol"/>
    <property type="evidence" value="ECO:0007669"/>
    <property type="project" value="TreeGrafter"/>
</dbReference>
<name>A0A562NSN6_9RHOB</name>
<dbReference type="PANTHER" id="PTHR30419:SF7">
    <property type="entry name" value="HTH-TYPE TRANSCRIPTIONAL REGULATOR TDCA"/>
    <property type="match status" value="1"/>
</dbReference>
<dbReference type="SUPFAM" id="SSF53850">
    <property type="entry name" value="Periplasmic binding protein-like II"/>
    <property type="match status" value="1"/>
</dbReference>
<dbReference type="Pfam" id="PF00126">
    <property type="entry name" value="HTH_1"/>
    <property type="match status" value="1"/>
</dbReference>
<dbReference type="AlphaFoldDB" id="A0A562NSN6"/>
<dbReference type="InterPro" id="IPR050950">
    <property type="entry name" value="HTH-type_LysR_regulators"/>
</dbReference>
<protein>
    <submittedName>
        <fullName evidence="7">DNA-binding transcriptional LysR family regulator</fullName>
    </submittedName>
</protein>
<dbReference type="InterPro" id="IPR036390">
    <property type="entry name" value="WH_DNA-bd_sf"/>
</dbReference>
<dbReference type="InterPro" id="IPR036388">
    <property type="entry name" value="WH-like_DNA-bd_sf"/>
</dbReference>
<dbReference type="Pfam" id="PF03466">
    <property type="entry name" value="LysR_substrate"/>
    <property type="match status" value="1"/>
</dbReference>
<evidence type="ECO:0000256" key="4">
    <source>
        <dbReference type="ARBA" id="ARBA00023163"/>
    </source>
</evidence>
<evidence type="ECO:0000256" key="5">
    <source>
        <dbReference type="SAM" id="MobiDB-lite"/>
    </source>
</evidence>
<keyword evidence="2" id="KW-0805">Transcription regulation</keyword>
<evidence type="ECO:0000259" key="6">
    <source>
        <dbReference type="PROSITE" id="PS50931"/>
    </source>
</evidence>
<dbReference type="SUPFAM" id="SSF46785">
    <property type="entry name" value="Winged helix' DNA-binding domain"/>
    <property type="match status" value="1"/>
</dbReference>
<dbReference type="PANTHER" id="PTHR30419">
    <property type="entry name" value="HTH-TYPE TRANSCRIPTIONAL REGULATOR YBHD"/>
    <property type="match status" value="1"/>
</dbReference>
<evidence type="ECO:0000256" key="1">
    <source>
        <dbReference type="ARBA" id="ARBA00009437"/>
    </source>
</evidence>
<feature type="region of interest" description="Disordered" evidence="5">
    <location>
        <begin position="316"/>
        <end position="335"/>
    </location>
</feature>
<sequence length="335" mass="36296">MQNLTARMLLKPAQLRLLNEIAEYGQLQLAAAAVGMTQPAASRMLAETERQLGATLFLRQPRGMEPTEAGHAVLRRARAILREMTSMTTELAHMREGLGGAVRVGAVTGPAVRYLVTAVRQIKEEARSADITLDVLPSRDLLTHLLAGEMDFVLARILPEFDSRDFSILPMRDEKVAFLARASHPLARASVVTLTEVQGQEWIMQQRGAPIREAAMAAFAAVGLSEPTNIVQSPSTLLTLAYLSQTDAIAPLSDEVAELLIRPPVGAGFVVLPMAQDIRVSRYYMLALKRRPLSPLAQALREKLVTLIGAEPLEHSGGAAGQSQSGRLTGASKLR</sequence>
<keyword evidence="3 7" id="KW-0238">DNA-binding</keyword>
<dbReference type="InterPro" id="IPR000847">
    <property type="entry name" value="LysR_HTH_N"/>
</dbReference>
<dbReference type="GO" id="GO:0003700">
    <property type="term" value="F:DNA-binding transcription factor activity"/>
    <property type="evidence" value="ECO:0007669"/>
    <property type="project" value="InterPro"/>
</dbReference>
<dbReference type="Gene3D" id="3.40.190.290">
    <property type="match status" value="1"/>
</dbReference>
<comment type="similarity">
    <text evidence="1">Belongs to the LysR transcriptional regulatory family.</text>
</comment>
<dbReference type="Proteomes" id="UP000316225">
    <property type="component" value="Unassembled WGS sequence"/>
</dbReference>
<dbReference type="InterPro" id="IPR005119">
    <property type="entry name" value="LysR_subst-bd"/>
</dbReference>
<dbReference type="Gene3D" id="1.10.10.10">
    <property type="entry name" value="Winged helix-like DNA-binding domain superfamily/Winged helix DNA-binding domain"/>
    <property type="match status" value="1"/>
</dbReference>
<keyword evidence="8" id="KW-1185">Reference proteome</keyword>
<proteinExistence type="inferred from homology"/>
<comment type="caution">
    <text evidence="7">The sequence shown here is derived from an EMBL/GenBank/DDBJ whole genome shotgun (WGS) entry which is preliminary data.</text>
</comment>
<dbReference type="GO" id="GO:0003677">
    <property type="term" value="F:DNA binding"/>
    <property type="evidence" value="ECO:0007669"/>
    <property type="project" value="UniProtKB-KW"/>
</dbReference>
<keyword evidence="4" id="KW-0804">Transcription</keyword>
<dbReference type="OrthoDB" id="9803030at2"/>
<reference evidence="7 8" key="1">
    <citation type="journal article" date="2015" name="Stand. Genomic Sci.">
        <title>Genomic Encyclopedia of Bacterial and Archaeal Type Strains, Phase III: the genomes of soil and plant-associated and newly described type strains.</title>
        <authorList>
            <person name="Whitman W.B."/>
            <person name="Woyke T."/>
            <person name="Klenk H.P."/>
            <person name="Zhou Y."/>
            <person name="Lilburn T.G."/>
            <person name="Beck B.J."/>
            <person name="De Vos P."/>
            <person name="Vandamme P."/>
            <person name="Eisen J.A."/>
            <person name="Garrity G."/>
            <person name="Hugenholtz P."/>
            <person name="Kyrpides N.C."/>
        </authorList>
    </citation>
    <scope>NUCLEOTIDE SEQUENCE [LARGE SCALE GENOMIC DNA]</scope>
    <source>
        <strain evidence="7 8">CGMCC 1.5364</strain>
    </source>
</reference>